<accession>A0ABQ6GW36</accession>
<dbReference type="RefSeq" id="WP_284245317.1">
    <property type="nucleotide sequence ID" value="NZ_BSST01000001.1"/>
</dbReference>
<dbReference type="InterPro" id="IPR011545">
    <property type="entry name" value="DEAD/DEAH_box_helicase_dom"/>
</dbReference>
<dbReference type="SMART" id="SM00487">
    <property type="entry name" value="DEXDc"/>
    <property type="match status" value="1"/>
</dbReference>
<dbReference type="Gene3D" id="3.40.50.300">
    <property type="entry name" value="P-loop containing nucleotide triphosphate hydrolases"/>
    <property type="match status" value="2"/>
</dbReference>
<dbReference type="EMBL" id="BSST01000001">
    <property type="protein sequence ID" value="GLX79404.1"/>
    <property type="molecule type" value="Genomic_DNA"/>
</dbReference>
<evidence type="ECO:0000256" key="12">
    <source>
        <dbReference type="ARBA" id="ARBA00044550"/>
    </source>
</evidence>
<evidence type="ECO:0000313" key="16">
    <source>
        <dbReference type="Proteomes" id="UP001157186"/>
    </source>
</evidence>
<dbReference type="Gene3D" id="1.10.10.10">
    <property type="entry name" value="Winged helix-like DNA-binding domain superfamily/Winged helix DNA-binding domain"/>
    <property type="match status" value="1"/>
</dbReference>
<dbReference type="InterPro" id="IPR036388">
    <property type="entry name" value="WH-like_DNA-bd_sf"/>
</dbReference>
<evidence type="ECO:0000256" key="1">
    <source>
        <dbReference type="ARBA" id="ARBA00005446"/>
    </source>
</evidence>
<dbReference type="InterPro" id="IPR032284">
    <property type="entry name" value="RecQ_Zn-bd"/>
</dbReference>
<evidence type="ECO:0000256" key="3">
    <source>
        <dbReference type="ARBA" id="ARBA00022741"/>
    </source>
</evidence>
<dbReference type="PROSITE" id="PS51194">
    <property type="entry name" value="HELICASE_CTER"/>
    <property type="match status" value="1"/>
</dbReference>
<keyword evidence="2" id="KW-0479">Metal-binding</keyword>
<evidence type="ECO:0000256" key="6">
    <source>
        <dbReference type="ARBA" id="ARBA00022840"/>
    </source>
</evidence>
<evidence type="ECO:0000313" key="15">
    <source>
        <dbReference type="EMBL" id="GLX79404.1"/>
    </source>
</evidence>
<dbReference type="InterPro" id="IPR001650">
    <property type="entry name" value="Helicase_C-like"/>
</dbReference>
<keyword evidence="5 15" id="KW-0347">Helicase</keyword>
<evidence type="ECO:0000256" key="10">
    <source>
        <dbReference type="ARBA" id="ARBA00034808"/>
    </source>
</evidence>
<dbReference type="SMART" id="SM00490">
    <property type="entry name" value="HELICc"/>
    <property type="match status" value="1"/>
</dbReference>
<protein>
    <recommendedName>
        <fullName evidence="11">ATP-dependent DNA helicase RecQ</fullName>
        <ecNumber evidence="10">5.6.2.4</ecNumber>
    </recommendedName>
    <alternativeName>
        <fullName evidence="12">DNA 3'-5' helicase RecQ</fullName>
    </alternativeName>
</protein>
<dbReference type="PANTHER" id="PTHR13710:SF105">
    <property type="entry name" value="ATP-DEPENDENT DNA HELICASE Q1"/>
    <property type="match status" value="1"/>
</dbReference>
<evidence type="ECO:0000256" key="8">
    <source>
        <dbReference type="ARBA" id="ARBA00023235"/>
    </source>
</evidence>
<dbReference type="PANTHER" id="PTHR13710">
    <property type="entry name" value="DNA HELICASE RECQ FAMILY MEMBER"/>
    <property type="match status" value="1"/>
</dbReference>
<name>A0ABQ6GW36_9GAMM</name>
<dbReference type="Pfam" id="PF16124">
    <property type="entry name" value="RecQ_Zn_bind"/>
    <property type="match status" value="1"/>
</dbReference>
<evidence type="ECO:0000256" key="4">
    <source>
        <dbReference type="ARBA" id="ARBA00022801"/>
    </source>
</evidence>
<organism evidence="15 16">
    <name type="scientific">Thalassotalea insulae</name>
    <dbReference type="NCBI Taxonomy" id="2056778"/>
    <lineage>
        <taxon>Bacteria</taxon>
        <taxon>Pseudomonadati</taxon>
        <taxon>Pseudomonadota</taxon>
        <taxon>Gammaproteobacteria</taxon>
        <taxon>Alteromonadales</taxon>
        <taxon>Colwelliaceae</taxon>
        <taxon>Thalassotalea</taxon>
    </lineage>
</organism>
<evidence type="ECO:0000256" key="9">
    <source>
        <dbReference type="ARBA" id="ARBA00034617"/>
    </source>
</evidence>
<dbReference type="PROSITE" id="PS51192">
    <property type="entry name" value="HELICASE_ATP_BIND_1"/>
    <property type="match status" value="1"/>
</dbReference>
<comment type="caution">
    <text evidence="15">The sequence shown here is derived from an EMBL/GenBank/DDBJ whole genome shotgun (WGS) entry which is preliminary data.</text>
</comment>
<dbReference type="CDD" id="cd18018">
    <property type="entry name" value="DEXHc_RecQ4-like"/>
    <property type="match status" value="1"/>
</dbReference>
<feature type="domain" description="Helicase C-terminal" evidence="14">
    <location>
        <begin position="217"/>
        <end position="366"/>
    </location>
</feature>
<keyword evidence="8" id="KW-0413">Isomerase</keyword>
<reference evidence="15 16" key="1">
    <citation type="submission" date="2023-03" db="EMBL/GenBank/DDBJ databases">
        <title>Draft genome sequence of Thalassotalea insulae KCTC 62186T.</title>
        <authorList>
            <person name="Sawabe T."/>
        </authorList>
    </citation>
    <scope>NUCLEOTIDE SEQUENCE [LARGE SCALE GENOMIC DNA]</scope>
    <source>
        <strain evidence="15 16">KCTC 62186</strain>
    </source>
</reference>
<proteinExistence type="inferred from homology"/>
<dbReference type="InterPro" id="IPR014001">
    <property type="entry name" value="Helicase_ATP-bd"/>
</dbReference>
<dbReference type="Proteomes" id="UP001157186">
    <property type="component" value="Unassembled WGS sequence"/>
</dbReference>
<keyword evidence="3" id="KW-0547">Nucleotide-binding</keyword>
<dbReference type="EC" id="5.6.2.4" evidence="10"/>
<dbReference type="InterPro" id="IPR002464">
    <property type="entry name" value="DNA/RNA_helicase_DEAH_CS"/>
</dbReference>
<dbReference type="InterPro" id="IPR027417">
    <property type="entry name" value="P-loop_NTPase"/>
</dbReference>
<evidence type="ECO:0000259" key="14">
    <source>
        <dbReference type="PROSITE" id="PS51194"/>
    </source>
</evidence>
<evidence type="ECO:0000259" key="13">
    <source>
        <dbReference type="PROSITE" id="PS51192"/>
    </source>
</evidence>
<dbReference type="SUPFAM" id="SSF52540">
    <property type="entry name" value="P-loop containing nucleoside triphosphate hydrolases"/>
    <property type="match status" value="1"/>
</dbReference>
<comment type="catalytic activity">
    <reaction evidence="9">
        <text>Couples ATP hydrolysis with the unwinding of duplex DNA by translocating in the 3'-5' direction.</text>
        <dbReference type="EC" id="5.6.2.4"/>
    </reaction>
</comment>
<dbReference type="PROSITE" id="PS00690">
    <property type="entry name" value="DEAH_ATP_HELICASE"/>
    <property type="match status" value="1"/>
</dbReference>
<evidence type="ECO:0000256" key="7">
    <source>
        <dbReference type="ARBA" id="ARBA00023125"/>
    </source>
</evidence>
<sequence>MTVDLKQQLRQSFGFDGFRSGQQQTIEQLLNGHSSLAIFPTGSGKSLCYQLTALNLPHLTLVVSPLIALMKDQLAFLTSKGIRAASLDSSLTGEQHQQVIADVRAGNVKILMVSVERFKNERFRQFIDTVAISMLVVDEAHCISEWGHNFRPDYLKLPHYQQELNIPLILLLTATATKKVKLDMAAKFSIAPEHIVQTGFYRDNLTLSVLSTAQSNKNNQLVSIIEQQSGAGIVYVTLQHSAEAVADFLQQNGVNARAYHAGFDSEKRQSIQQAFMSGEVRVIVATIAFGMGIDKSDIRFVIHYDLPKSIENYSQEIGRAGRDGLASHCITLADLDGVNVLENFVYGDTPESSGIANVLTSIANETEQQKWELQGLALSTASNIRQLPLKTLLVQLELKGVLKPLYSYFAEFKYKFIASEQDILASFDGERREFLAAIFNHSRFKKIWGEPDFEQLMANYQCQRSRVVSALEYLQEQHLIALESKKMTEVYQVNQEALAAPELVEQLQGYFLQKEQSEINRIAALVRFFQLDKCLSRNLALYFDDSEAPEHCGHCSVCHGNIAKLSYSQQWLLPDDELLTRYIDGLVTHMTEKGYQQLSLATITRFLTGLMVPIFTRNRVKQLSGFASCEHIRFTEVKSKVEQLSTG</sequence>
<dbReference type="Pfam" id="PF00270">
    <property type="entry name" value="DEAD"/>
    <property type="match status" value="1"/>
</dbReference>
<keyword evidence="4" id="KW-0378">Hydrolase</keyword>
<dbReference type="InterPro" id="IPR004589">
    <property type="entry name" value="DNA_helicase_ATP-dep_RecQ"/>
</dbReference>
<evidence type="ECO:0000256" key="2">
    <source>
        <dbReference type="ARBA" id="ARBA00022723"/>
    </source>
</evidence>
<keyword evidence="16" id="KW-1185">Reference proteome</keyword>
<evidence type="ECO:0000256" key="5">
    <source>
        <dbReference type="ARBA" id="ARBA00022806"/>
    </source>
</evidence>
<keyword evidence="7" id="KW-0238">DNA-binding</keyword>
<evidence type="ECO:0000256" key="11">
    <source>
        <dbReference type="ARBA" id="ARBA00044535"/>
    </source>
</evidence>
<dbReference type="GO" id="GO:0004386">
    <property type="term" value="F:helicase activity"/>
    <property type="evidence" value="ECO:0007669"/>
    <property type="project" value="UniProtKB-KW"/>
</dbReference>
<gene>
    <name evidence="15" type="ORF">tinsulaeT_27440</name>
</gene>
<feature type="domain" description="Helicase ATP-binding" evidence="13">
    <location>
        <begin position="26"/>
        <end position="194"/>
    </location>
</feature>
<keyword evidence="6" id="KW-0067">ATP-binding</keyword>
<dbReference type="Pfam" id="PF00271">
    <property type="entry name" value="Helicase_C"/>
    <property type="match status" value="1"/>
</dbReference>
<dbReference type="NCBIfam" id="TIGR00614">
    <property type="entry name" value="recQ_fam"/>
    <property type="match status" value="1"/>
</dbReference>
<comment type="similarity">
    <text evidence="1">Belongs to the helicase family. RecQ subfamily.</text>
</comment>
<dbReference type="CDD" id="cd18794">
    <property type="entry name" value="SF2_C_RecQ"/>
    <property type="match status" value="1"/>
</dbReference>